<proteinExistence type="predicted"/>
<dbReference type="GO" id="GO:0003677">
    <property type="term" value="F:DNA binding"/>
    <property type="evidence" value="ECO:0007669"/>
    <property type="project" value="InterPro"/>
</dbReference>
<dbReference type="SUPFAM" id="SSF47413">
    <property type="entry name" value="lambda repressor-like DNA-binding domains"/>
    <property type="match status" value="1"/>
</dbReference>
<dbReference type="OrthoDB" id="3234210at2"/>
<sequence>MSSQPPTGKTRADFKALRETLGITHPWLADQLTMNVRNTHRWEADTTNSWYQPPDKAWNLLYNLKKDHDKYIHQTVKQATIHHKIGDTITLTYYHKNNQSHLDLPRDIINARIRAAGTILEHLGYTVTYQYPDHT</sequence>
<keyword evidence="2" id="KW-1185">Reference proteome</keyword>
<gene>
    <name evidence="1" type="ORF">EJ419_06265</name>
</gene>
<comment type="caution">
    <text evidence="1">The sequence shown here is derived from an EMBL/GenBank/DDBJ whole genome shotgun (WGS) entry which is preliminary data.</text>
</comment>
<organism evidence="1 2">
    <name type="scientific">Alloscardovia theropitheci</name>
    <dbReference type="NCBI Taxonomy" id="2496842"/>
    <lineage>
        <taxon>Bacteria</taxon>
        <taxon>Bacillati</taxon>
        <taxon>Actinomycetota</taxon>
        <taxon>Actinomycetes</taxon>
        <taxon>Bifidobacteriales</taxon>
        <taxon>Bifidobacteriaceae</taxon>
        <taxon>Alloscardovia</taxon>
    </lineage>
</organism>
<dbReference type="EMBL" id="RXLP01000025">
    <property type="protein sequence ID" value="TCD53853.1"/>
    <property type="molecule type" value="Genomic_DNA"/>
</dbReference>
<dbReference type="Gene3D" id="1.10.260.40">
    <property type="entry name" value="lambda repressor-like DNA-binding domains"/>
    <property type="match status" value="1"/>
</dbReference>
<evidence type="ECO:0000313" key="2">
    <source>
        <dbReference type="Proteomes" id="UP000291289"/>
    </source>
</evidence>
<dbReference type="AlphaFoldDB" id="A0A4R0QNS8"/>
<dbReference type="Proteomes" id="UP000291289">
    <property type="component" value="Unassembled WGS sequence"/>
</dbReference>
<dbReference type="RefSeq" id="WP_131284739.1">
    <property type="nucleotide sequence ID" value="NZ_RXLP01000025.1"/>
</dbReference>
<accession>A0A4R0QNS8</accession>
<protein>
    <submittedName>
        <fullName evidence="1">Uncharacterized protein</fullName>
    </submittedName>
</protein>
<reference evidence="1 2" key="1">
    <citation type="submission" date="2018-12" db="EMBL/GenBank/DDBJ databases">
        <title>Alloscrdovia theropitheci sp. nov: a novel taxon from the feces of the bleeding-herat monkey (Theropithecus geleda).</title>
        <authorList>
            <person name="Modesto M."/>
        </authorList>
    </citation>
    <scope>NUCLEOTIDE SEQUENCE [LARGE SCALE GENOMIC DNA]</scope>
    <source>
        <strain evidence="1 2">GLDI4/2</strain>
    </source>
</reference>
<dbReference type="InterPro" id="IPR010982">
    <property type="entry name" value="Lambda_DNA-bd_dom_sf"/>
</dbReference>
<name>A0A4R0QNS8_9BIFI</name>
<evidence type="ECO:0000313" key="1">
    <source>
        <dbReference type="EMBL" id="TCD53853.1"/>
    </source>
</evidence>